<dbReference type="Proteomes" id="UP000251942">
    <property type="component" value="Unassembled WGS sequence"/>
</dbReference>
<dbReference type="AlphaFoldDB" id="A0A0W0TKX8"/>
<sequence>MKILIAGASGFIGQELVKALTKHNLTVLGRNRATLQRCFSNAATICTWETLHELDAQTYDVVINLCGYNIGASRWTTEVKKQLIESRVNTSTALIDWAIKQEARPRFYCANAIGIYGLQENGAPEAFDESSILDFNHPRDFLNEIGLRWQQALQPAIDHGMQTTITRFGVVLKKGQGMLKKLAPSFYFGLGSIVGDGRQVISWVHSQDLVDAFLFLLDKPELTGAFNITSPYPVSQAEFARTLAKAMHRPLLLKTPAFIIRALFGEMGECLLLQGQRVIPKRLLENGYQFHYPLLINALTKEFG</sequence>
<dbReference type="SUPFAM" id="SSF51735">
    <property type="entry name" value="NAD(P)-binding Rossmann-fold domains"/>
    <property type="match status" value="1"/>
</dbReference>
<dbReference type="OrthoDB" id="9801773at2"/>
<dbReference type="STRING" id="453.Lfee_2068"/>
<dbReference type="PATRIC" id="fig|453.4.peg.2268"/>
<dbReference type="Proteomes" id="UP000054698">
    <property type="component" value="Unassembled WGS sequence"/>
</dbReference>
<keyword evidence="6" id="KW-1185">Reference proteome</keyword>
<proteinExistence type="inferred from homology"/>
<dbReference type="RefSeq" id="WP_058446524.1">
    <property type="nucleotide sequence ID" value="NZ_CAAAHT010000001.1"/>
</dbReference>
<feature type="domain" description="DUF1731" evidence="3">
    <location>
        <begin position="255"/>
        <end position="300"/>
    </location>
</feature>
<feature type="domain" description="NAD-dependent epimerase/dehydratase" evidence="2">
    <location>
        <begin position="3"/>
        <end position="228"/>
    </location>
</feature>
<comment type="similarity">
    <text evidence="1">Belongs to the NAD(P)-dependent epimerase/dehydratase family. SDR39U1 subfamily.</text>
</comment>
<dbReference type="PANTHER" id="PTHR11092:SF0">
    <property type="entry name" value="EPIMERASE FAMILY PROTEIN SDR39U1"/>
    <property type="match status" value="1"/>
</dbReference>
<accession>A0A0W0TKX8</accession>
<dbReference type="InterPro" id="IPR010099">
    <property type="entry name" value="SDR39U1"/>
</dbReference>
<dbReference type="Pfam" id="PF08338">
    <property type="entry name" value="DUF1731"/>
    <property type="match status" value="1"/>
</dbReference>
<protein>
    <submittedName>
        <fullName evidence="4">Nucleoside-diphosphate sugar epimerase</fullName>
    </submittedName>
</protein>
<dbReference type="InterPro" id="IPR001509">
    <property type="entry name" value="Epimerase_deHydtase"/>
</dbReference>
<reference evidence="5 7" key="2">
    <citation type="submission" date="2018-06" db="EMBL/GenBank/DDBJ databases">
        <authorList>
            <consortium name="Pathogen Informatics"/>
            <person name="Doyle S."/>
        </authorList>
    </citation>
    <scope>NUCLEOTIDE SEQUENCE [LARGE SCALE GENOMIC DNA]</scope>
    <source>
        <strain evidence="5 7">NCTC12022</strain>
    </source>
</reference>
<dbReference type="EMBL" id="UASS01000039">
    <property type="protein sequence ID" value="SPX62614.1"/>
    <property type="molecule type" value="Genomic_DNA"/>
</dbReference>
<evidence type="ECO:0000313" key="6">
    <source>
        <dbReference type="Proteomes" id="UP000054698"/>
    </source>
</evidence>
<reference evidence="4 6" key="1">
    <citation type="submission" date="2015-11" db="EMBL/GenBank/DDBJ databases">
        <title>Genomic analysis of 38 Legionella species identifies large and diverse effector repertoires.</title>
        <authorList>
            <person name="Burstein D."/>
            <person name="Amaro F."/>
            <person name="Zusman T."/>
            <person name="Lifshitz Z."/>
            <person name="Cohen O."/>
            <person name="Gilbert J.A."/>
            <person name="Pupko T."/>
            <person name="Shuman H.A."/>
            <person name="Segal G."/>
        </authorList>
    </citation>
    <scope>NUCLEOTIDE SEQUENCE [LARGE SCALE GENOMIC DNA]</scope>
    <source>
        <strain evidence="4 6">WO-44C</strain>
    </source>
</reference>
<organism evidence="4 6">
    <name type="scientific">Legionella feeleii</name>
    <dbReference type="NCBI Taxonomy" id="453"/>
    <lineage>
        <taxon>Bacteria</taxon>
        <taxon>Pseudomonadati</taxon>
        <taxon>Pseudomonadota</taxon>
        <taxon>Gammaproteobacteria</taxon>
        <taxon>Legionellales</taxon>
        <taxon>Legionellaceae</taxon>
        <taxon>Legionella</taxon>
    </lineage>
</organism>
<dbReference type="InterPro" id="IPR013549">
    <property type="entry name" value="DUF1731"/>
</dbReference>
<dbReference type="PANTHER" id="PTHR11092">
    <property type="entry name" value="SUGAR NUCLEOTIDE EPIMERASE RELATED"/>
    <property type="match status" value="1"/>
</dbReference>
<dbReference type="EMBL" id="LNYB01000081">
    <property type="protein sequence ID" value="KTC96270.1"/>
    <property type="molecule type" value="Genomic_DNA"/>
</dbReference>
<evidence type="ECO:0000256" key="1">
    <source>
        <dbReference type="ARBA" id="ARBA00009353"/>
    </source>
</evidence>
<evidence type="ECO:0000313" key="7">
    <source>
        <dbReference type="Proteomes" id="UP000251942"/>
    </source>
</evidence>
<evidence type="ECO:0000313" key="4">
    <source>
        <dbReference type="EMBL" id="KTC96270.1"/>
    </source>
</evidence>
<evidence type="ECO:0000259" key="3">
    <source>
        <dbReference type="Pfam" id="PF08338"/>
    </source>
</evidence>
<dbReference type="InterPro" id="IPR036291">
    <property type="entry name" value="NAD(P)-bd_dom_sf"/>
</dbReference>
<dbReference type="Gene3D" id="3.40.50.720">
    <property type="entry name" value="NAD(P)-binding Rossmann-like Domain"/>
    <property type="match status" value="1"/>
</dbReference>
<gene>
    <name evidence="4" type="ORF">Lfee_2068</name>
    <name evidence="5" type="ORF">NCTC12022_03376</name>
</gene>
<evidence type="ECO:0000313" key="5">
    <source>
        <dbReference type="EMBL" id="SPX62614.1"/>
    </source>
</evidence>
<dbReference type="Pfam" id="PF01370">
    <property type="entry name" value="Epimerase"/>
    <property type="match status" value="1"/>
</dbReference>
<name>A0A0W0TKX8_9GAMM</name>
<dbReference type="NCBIfam" id="TIGR01777">
    <property type="entry name" value="yfcH"/>
    <property type="match status" value="1"/>
</dbReference>
<evidence type="ECO:0000259" key="2">
    <source>
        <dbReference type="Pfam" id="PF01370"/>
    </source>
</evidence>